<evidence type="ECO:0000256" key="9">
    <source>
        <dbReference type="ARBA" id="ARBA00022801"/>
    </source>
</evidence>
<dbReference type="Pfam" id="PF22629">
    <property type="entry name" value="ACT_AHAS_ss"/>
    <property type="match status" value="1"/>
</dbReference>
<dbReference type="PROSITE" id="PS51671">
    <property type="entry name" value="ACT"/>
    <property type="match status" value="1"/>
</dbReference>
<dbReference type="SUPFAM" id="SSF56784">
    <property type="entry name" value="HAD-like"/>
    <property type="match status" value="1"/>
</dbReference>
<evidence type="ECO:0000256" key="4">
    <source>
        <dbReference type="ARBA" id="ARBA00012640"/>
    </source>
</evidence>
<dbReference type="InterPro" id="IPR050582">
    <property type="entry name" value="HAD-like_SerB"/>
</dbReference>
<dbReference type="EC" id="1.1.1.399" evidence="5"/>
<dbReference type="SUPFAM" id="SSF55021">
    <property type="entry name" value="ACT-like"/>
    <property type="match status" value="1"/>
</dbReference>
<dbReference type="CDD" id="cd04901">
    <property type="entry name" value="ACT_3PGDH"/>
    <property type="match status" value="1"/>
</dbReference>
<dbReference type="InterPro" id="IPR054480">
    <property type="entry name" value="AHAS_small-like_ACT"/>
</dbReference>
<dbReference type="EMBL" id="CP140154">
    <property type="protein sequence ID" value="WQG88156.1"/>
    <property type="molecule type" value="Genomic_DNA"/>
</dbReference>
<keyword evidence="7" id="KW-0028">Amino-acid biosynthesis</keyword>
<keyword evidence="9" id="KW-0378">Hydrolase</keyword>
<evidence type="ECO:0000313" key="19">
    <source>
        <dbReference type="Proteomes" id="UP000183788"/>
    </source>
</evidence>
<dbReference type="PANTHER" id="PTHR43344:SF2">
    <property type="entry name" value="PHOSPHOSERINE PHOSPHATASE"/>
    <property type="match status" value="1"/>
</dbReference>
<accession>A0A1K1S1B3</accession>
<dbReference type="GO" id="GO:0005737">
    <property type="term" value="C:cytoplasm"/>
    <property type="evidence" value="ECO:0007669"/>
    <property type="project" value="TreeGrafter"/>
</dbReference>
<organism evidence="17 19">
    <name type="scientific">Chitinophaga sancti</name>
    <dbReference type="NCBI Taxonomy" id="1004"/>
    <lineage>
        <taxon>Bacteria</taxon>
        <taxon>Pseudomonadati</taxon>
        <taxon>Bacteroidota</taxon>
        <taxon>Chitinophagia</taxon>
        <taxon>Chitinophagales</taxon>
        <taxon>Chitinophagaceae</taxon>
        <taxon>Chitinophaga</taxon>
    </lineage>
</organism>
<evidence type="ECO:0000313" key="17">
    <source>
        <dbReference type="EMBL" id="SFW78147.1"/>
    </source>
</evidence>
<evidence type="ECO:0000256" key="2">
    <source>
        <dbReference type="ARBA" id="ARBA00003800"/>
    </source>
</evidence>
<dbReference type="GO" id="GO:0051287">
    <property type="term" value="F:NAD binding"/>
    <property type="evidence" value="ECO:0007669"/>
    <property type="project" value="InterPro"/>
</dbReference>
<dbReference type="Gene3D" id="1.10.150.210">
    <property type="entry name" value="Phosphoserine phosphatase, domain 2"/>
    <property type="match status" value="1"/>
</dbReference>
<evidence type="ECO:0000256" key="8">
    <source>
        <dbReference type="ARBA" id="ARBA00022723"/>
    </source>
</evidence>
<name>A0A1K1S1B3_9BACT</name>
<evidence type="ECO:0000256" key="5">
    <source>
        <dbReference type="ARBA" id="ARBA00013001"/>
    </source>
</evidence>
<comment type="pathway">
    <text evidence="3">Amino-acid biosynthesis; L-serine biosynthesis; L-serine from 3-phospho-D-glycerate: step 3/3.</text>
</comment>
<dbReference type="EMBL" id="FPIZ01000016">
    <property type="protein sequence ID" value="SFW78147.1"/>
    <property type="molecule type" value="Genomic_DNA"/>
</dbReference>
<dbReference type="GO" id="GO:0016616">
    <property type="term" value="F:oxidoreductase activity, acting on the CH-OH group of donors, NAD or NADP as acceptor"/>
    <property type="evidence" value="ECO:0007669"/>
    <property type="project" value="InterPro"/>
</dbReference>
<evidence type="ECO:0000256" key="13">
    <source>
        <dbReference type="ARBA" id="ARBA00048126"/>
    </source>
</evidence>
<keyword evidence="8" id="KW-0479">Metal-binding</keyword>
<evidence type="ECO:0000313" key="20">
    <source>
        <dbReference type="Proteomes" id="UP001326715"/>
    </source>
</evidence>
<comment type="catalytic activity">
    <reaction evidence="14">
        <text>O-phospho-L-serine + H2O = L-serine + phosphate</text>
        <dbReference type="Rhea" id="RHEA:21208"/>
        <dbReference type="ChEBI" id="CHEBI:15377"/>
        <dbReference type="ChEBI" id="CHEBI:33384"/>
        <dbReference type="ChEBI" id="CHEBI:43474"/>
        <dbReference type="ChEBI" id="CHEBI:57524"/>
        <dbReference type="EC" id="3.1.3.3"/>
    </reaction>
</comment>
<comment type="catalytic activity">
    <reaction evidence="15">
        <text>O-phospho-D-serine + H2O = D-serine + phosphate</text>
        <dbReference type="Rhea" id="RHEA:24873"/>
        <dbReference type="ChEBI" id="CHEBI:15377"/>
        <dbReference type="ChEBI" id="CHEBI:35247"/>
        <dbReference type="ChEBI" id="CHEBI:43474"/>
        <dbReference type="ChEBI" id="CHEBI:58680"/>
        <dbReference type="EC" id="3.1.3.3"/>
    </reaction>
</comment>
<comment type="function">
    <text evidence="2">Catalyzes the reversible oxidation of 3-phospho-D-glycerate to 3-phosphonooxypyruvate, the first step of the phosphorylated L-serine biosynthesis pathway. Also catalyzes the reversible oxidation of 2-hydroxyglutarate to 2-oxoglutarate.</text>
</comment>
<dbReference type="Pfam" id="PF00389">
    <property type="entry name" value="2-Hacid_dh"/>
    <property type="match status" value="1"/>
</dbReference>
<dbReference type="EC" id="3.1.3.3" evidence="4"/>
<dbReference type="Gene3D" id="3.40.50.720">
    <property type="entry name" value="NAD(P)-binding Rossmann-like Domain"/>
    <property type="match status" value="1"/>
</dbReference>
<dbReference type="SUPFAM" id="SSF52283">
    <property type="entry name" value="Formate/glycerate dehydrogenase catalytic domain-like"/>
    <property type="match status" value="1"/>
</dbReference>
<dbReference type="STRING" id="1004.SAMN05661012_04588"/>
<evidence type="ECO:0000256" key="3">
    <source>
        <dbReference type="ARBA" id="ARBA00005135"/>
    </source>
</evidence>
<protein>
    <recommendedName>
        <fullName evidence="6">D-3-phosphoglycerate dehydrogenase</fullName>
        <ecNumber evidence="5">1.1.1.399</ecNumber>
        <ecNumber evidence="4">3.1.3.3</ecNumber>
    </recommendedName>
    <alternativeName>
        <fullName evidence="12">2-oxoglutarate reductase</fullName>
    </alternativeName>
</protein>
<dbReference type="Proteomes" id="UP001326715">
    <property type="component" value="Chromosome"/>
</dbReference>
<reference evidence="18 20" key="2">
    <citation type="submission" date="2023-11" db="EMBL/GenBank/DDBJ databases">
        <title>MicrobeMod: A computational toolkit for identifying prokaryotic methylation and restriction-modification with nanopore sequencing.</title>
        <authorList>
            <person name="Crits-Christoph A."/>
            <person name="Kang S.C."/>
            <person name="Lee H."/>
            <person name="Ostrov N."/>
        </authorList>
    </citation>
    <scope>NUCLEOTIDE SEQUENCE [LARGE SCALE GENOMIC DNA]</scope>
    <source>
        <strain evidence="18 20">ATCC 23090</strain>
    </source>
</reference>
<proteinExistence type="predicted"/>
<dbReference type="AlphaFoldDB" id="A0A1K1S1B3"/>
<dbReference type="NCBIfam" id="TIGR01488">
    <property type="entry name" value="HAD-SF-IB"/>
    <property type="match status" value="1"/>
</dbReference>
<evidence type="ECO:0000256" key="11">
    <source>
        <dbReference type="ARBA" id="ARBA00023299"/>
    </source>
</evidence>
<dbReference type="InterPro" id="IPR006139">
    <property type="entry name" value="D-isomer_2_OHA_DH_cat_dom"/>
</dbReference>
<dbReference type="RefSeq" id="WP_072363561.1">
    <property type="nucleotide sequence ID" value="NZ_CBHWAX010000087.1"/>
</dbReference>
<evidence type="ECO:0000256" key="15">
    <source>
        <dbReference type="ARBA" id="ARBA00048523"/>
    </source>
</evidence>
<evidence type="ECO:0000256" key="10">
    <source>
        <dbReference type="ARBA" id="ARBA00022842"/>
    </source>
</evidence>
<dbReference type="GO" id="GO:0006564">
    <property type="term" value="P:L-serine biosynthetic process"/>
    <property type="evidence" value="ECO:0007669"/>
    <property type="project" value="UniProtKB-KW"/>
</dbReference>
<dbReference type="Gene3D" id="3.40.50.1000">
    <property type="entry name" value="HAD superfamily/HAD-like"/>
    <property type="match status" value="1"/>
</dbReference>
<evidence type="ECO:0000256" key="7">
    <source>
        <dbReference type="ARBA" id="ARBA00022605"/>
    </source>
</evidence>
<keyword evidence="20" id="KW-1185">Reference proteome</keyword>
<evidence type="ECO:0000313" key="18">
    <source>
        <dbReference type="EMBL" id="WQG88156.1"/>
    </source>
</evidence>
<evidence type="ECO:0000256" key="12">
    <source>
        <dbReference type="ARBA" id="ARBA00030455"/>
    </source>
</evidence>
<evidence type="ECO:0000256" key="6">
    <source>
        <dbReference type="ARBA" id="ARBA00021582"/>
    </source>
</evidence>
<dbReference type="GO" id="GO:0000287">
    <property type="term" value="F:magnesium ion binding"/>
    <property type="evidence" value="ECO:0007669"/>
    <property type="project" value="TreeGrafter"/>
</dbReference>
<keyword evidence="11" id="KW-0718">Serine biosynthesis</keyword>
<dbReference type="Pfam" id="PF12710">
    <property type="entry name" value="HAD"/>
    <property type="match status" value="1"/>
</dbReference>
<feature type="domain" description="ACT" evidence="16">
    <location>
        <begin position="354"/>
        <end position="423"/>
    </location>
</feature>
<dbReference type="GO" id="GO:0036424">
    <property type="term" value="F:L-phosphoserine phosphatase activity"/>
    <property type="evidence" value="ECO:0007669"/>
    <property type="project" value="TreeGrafter"/>
</dbReference>
<dbReference type="InterPro" id="IPR045865">
    <property type="entry name" value="ACT-like_dom_sf"/>
</dbReference>
<comment type="cofactor">
    <cofactor evidence="1">
        <name>Mg(2+)</name>
        <dbReference type="ChEBI" id="CHEBI:18420"/>
    </cofactor>
</comment>
<dbReference type="Proteomes" id="UP000183788">
    <property type="component" value="Unassembled WGS sequence"/>
</dbReference>
<dbReference type="InterPro" id="IPR036412">
    <property type="entry name" value="HAD-like_sf"/>
</dbReference>
<dbReference type="InterPro" id="IPR002912">
    <property type="entry name" value="ACT_dom"/>
</dbReference>
<dbReference type="InterPro" id="IPR023214">
    <property type="entry name" value="HAD_sf"/>
</dbReference>
<evidence type="ECO:0000256" key="14">
    <source>
        <dbReference type="ARBA" id="ARBA00048138"/>
    </source>
</evidence>
<evidence type="ECO:0000256" key="1">
    <source>
        <dbReference type="ARBA" id="ARBA00001946"/>
    </source>
</evidence>
<dbReference type="Gene3D" id="3.30.70.260">
    <property type="match status" value="1"/>
</dbReference>
<dbReference type="OrthoDB" id="9777288at2"/>
<sequence>MNKNYYIIDFDSTFTQVEALDELARISLQDHPDREAIYKKIEDLTNLAMEGKLSFRESLSGRVKLLEASREHLALLIKHLKKQVSVSFSRNKKFFKHHADDVLIVSGGFKEFITPVVLPYHIKKENIYANTFVFDADGKIIGFDETNPLSDEGGKVKLLKDMQLAGDIYGIGDGHSDFQLKEFGMIKKFFAFTENIKRKAVAEKADHVTPSFDEFLYVNNLPSALSYPKNRITCVVLGEADQEAVHFLKKDGFAIETSPEAIADAGILLLAAGTKVDVALLEQAPKLKVIGYLGNGKDMIDYDACTIRGVVVFDNLKKPLSVAKRVAKFINNGDTFKSSNFPYLQLPEVENAHRLIGIHRNAPGMIAKVNQVFAERGINIISQFLMTNNQIGYVITDVTAEYDKQVLKGLKEIEGTIKFRYLY</sequence>
<gene>
    <name evidence="17" type="ORF">SAMN05661012_04588</name>
    <name evidence="18" type="ORF">SR876_24830</name>
</gene>
<keyword evidence="10" id="KW-0460">Magnesium</keyword>
<evidence type="ECO:0000259" key="16">
    <source>
        <dbReference type="PROSITE" id="PS51671"/>
    </source>
</evidence>
<comment type="catalytic activity">
    <reaction evidence="13">
        <text>(R)-2-hydroxyglutarate + NAD(+) = 2-oxoglutarate + NADH + H(+)</text>
        <dbReference type="Rhea" id="RHEA:49612"/>
        <dbReference type="ChEBI" id="CHEBI:15378"/>
        <dbReference type="ChEBI" id="CHEBI:15801"/>
        <dbReference type="ChEBI" id="CHEBI:16810"/>
        <dbReference type="ChEBI" id="CHEBI:57540"/>
        <dbReference type="ChEBI" id="CHEBI:57945"/>
        <dbReference type="EC" id="1.1.1.399"/>
    </reaction>
</comment>
<reference evidence="17 19" key="1">
    <citation type="submission" date="2016-11" db="EMBL/GenBank/DDBJ databases">
        <authorList>
            <person name="Jaros S."/>
            <person name="Januszkiewicz K."/>
            <person name="Wedrychowicz H."/>
        </authorList>
    </citation>
    <scope>NUCLEOTIDE SEQUENCE [LARGE SCALE GENOMIC DNA]</scope>
    <source>
        <strain evidence="17 19">DSM 784</strain>
    </source>
</reference>
<dbReference type="PANTHER" id="PTHR43344">
    <property type="entry name" value="PHOSPHOSERINE PHOSPHATASE"/>
    <property type="match status" value="1"/>
</dbReference>